<dbReference type="SUPFAM" id="SSF52540">
    <property type="entry name" value="P-loop containing nucleoside triphosphate hydrolases"/>
    <property type="match status" value="1"/>
</dbReference>
<evidence type="ECO:0000313" key="2">
    <source>
        <dbReference type="EMBL" id="QWF72416.1"/>
    </source>
</evidence>
<dbReference type="Gene3D" id="2.130.10.10">
    <property type="entry name" value="YVTN repeat-like/Quinoprotein amine dehydrogenase"/>
    <property type="match status" value="1"/>
</dbReference>
<dbReference type="RefSeq" id="WP_215584872.1">
    <property type="nucleotide sequence ID" value="NZ_CP073754.1"/>
</dbReference>
<name>A0A975MRX0_9GAMM</name>
<protein>
    <submittedName>
        <fullName evidence="2">AAA family ATPase</fullName>
    </submittedName>
</protein>
<dbReference type="KEGG" id="mpad:KEF85_08225"/>
<dbReference type="SUPFAM" id="SSF50998">
    <property type="entry name" value="Quinoprotein alcohol dehydrogenase-like"/>
    <property type="match status" value="1"/>
</dbReference>
<dbReference type="Gene3D" id="3.40.50.300">
    <property type="entry name" value="P-loop containing nucleotide triphosphate hydrolases"/>
    <property type="match status" value="1"/>
</dbReference>
<dbReference type="InterPro" id="IPR049052">
    <property type="entry name" value="nSTAND1"/>
</dbReference>
<dbReference type="InterPro" id="IPR015943">
    <property type="entry name" value="WD40/YVTN_repeat-like_dom_sf"/>
</dbReference>
<feature type="domain" description="Novel STAND NTPase 1" evidence="1">
    <location>
        <begin position="182"/>
        <end position="450"/>
    </location>
</feature>
<organism evidence="2 3">
    <name type="scientific">Methylomonas paludis</name>
    <dbReference type="NCBI Taxonomy" id="1173101"/>
    <lineage>
        <taxon>Bacteria</taxon>
        <taxon>Pseudomonadati</taxon>
        <taxon>Pseudomonadota</taxon>
        <taxon>Gammaproteobacteria</taxon>
        <taxon>Methylococcales</taxon>
        <taxon>Methylococcaceae</taxon>
        <taxon>Methylomonas</taxon>
    </lineage>
</organism>
<gene>
    <name evidence="2" type="ORF">KEF85_08225</name>
</gene>
<dbReference type="InterPro" id="IPR027417">
    <property type="entry name" value="P-loop_NTPase"/>
</dbReference>
<dbReference type="AlphaFoldDB" id="A0A975MRX0"/>
<dbReference type="EMBL" id="CP073754">
    <property type="protein sequence ID" value="QWF72416.1"/>
    <property type="molecule type" value="Genomic_DNA"/>
</dbReference>
<accession>A0A975MRX0</accession>
<keyword evidence="3" id="KW-1185">Reference proteome</keyword>
<sequence length="508" mass="55806">MIEQLGRELANYCKIEPVLWERQPLKANHHFQNPVNIPAPHTTDIAIVILWLRLGVFLPAPTFLGAKTGRVVTGTEWEFEDAFNANQEQGAPELLVYRKTAASLVIVGDESEQRNIQKKLVDDFIARWFVNKDDGNFRAASHCFSGPTEFEEMLYTHLRALLLQRIGNPADLNSVHWHKGSPFRGLESFDTEHAQIFFGRRRIRNDIRDAIYQQIKLGRSILMVMGASGSGKSSLVKAGLIPDLMLPGMLPNVGLVRWVVMRPKGEPMTALHNALLASTALPELAQSLSQLINAAPPQLAVIVSDGLAAVSRAAQLAEPWVSRLILVVDQFEEIFDTTINSEVRDAFIASLAALALKGDVLIIATMRSDFYPLLEQMPALVSITAGPGRFLLLPPDDAEIGEIILGPAQEAGLVFETQPETQGALNEKLRQDAAAEPGILPLLEFTLYKAVFSPDGSKLAIVDFNYTVHLLNAKTMAELLVMKGSHAGYIRSIAFSGAGHRLITASED</sequence>
<evidence type="ECO:0000313" key="3">
    <source>
        <dbReference type="Proteomes" id="UP000676649"/>
    </source>
</evidence>
<reference evidence="2" key="1">
    <citation type="submission" date="2021-04" db="EMBL/GenBank/DDBJ databases">
        <title>Draft genome sequence data of methanotrophic Methylovulum sp. strain S1L and Methylomonas sp. strain S2AM isolated from boreal lake water columns.</title>
        <authorList>
            <person name="Rissanen A.J."/>
            <person name="Mangayil R."/>
            <person name="Svenning M.M."/>
            <person name="Khanongnuch R."/>
        </authorList>
    </citation>
    <scope>NUCLEOTIDE SEQUENCE</scope>
    <source>
        <strain evidence="2">S2AM</strain>
    </source>
</reference>
<evidence type="ECO:0000259" key="1">
    <source>
        <dbReference type="Pfam" id="PF20703"/>
    </source>
</evidence>
<dbReference type="InterPro" id="IPR011047">
    <property type="entry name" value="Quinoprotein_ADH-like_sf"/>
</dbReference>
<dbReference type="Pfam" id="PF20703">
    <property type="entry name" value="nSTAND1"/>
    <property type="match status" value="1"/>
</dbReference>
<dbReference type="Proteomes" id="UP000676649">
    <property type="component" value="Chromosome"/>
</dbReference>
<proteinExistence type="predicted"/>